<feature type="region of interest" description="Disordered" evidence="1">
    <location>
        <begin position="260"/>
        <end position="279"/>
    </location>
</feature>
<feature type="compositionally biased region" description="Basic residues" evidence="1">
    <location>
        <begin position="73"/>
        <end position="83"/>
    </location>
</feature>
<organism evidence="2 3">
    <name type="scientific">Mugilogobius chulae</name>
    <name type="common">yellowstripe goby</name>
    <dbReference type="NCBI Taxonomy" id="88201"/>
    <lineage>
        <taxon>Eukaryota</taxon>
        <taxon>Metazoa</taxon>
        <taxon>Chordata</taxon>
        <taxon>Craniata</taxon>
        <taxon>Vertebrata</taxon>
        <taxon>Euteleostomi</taxon>
        <taxon>Actinopterygii</taxon>
        <taxon>Neopterygii</taxon>
        <taxon>Teleostei</taxon>
        <taxon>Neoteleostei</taxon>
        <taxon>Acanthomorphata</taxon>
        <taxon>Gobiaria</taxon>
        <taxon>Gobiiformes</taxon>
        <taxon>Gobioidei</taxon>
        <taxon>Gobiidae</taxon>
        <taxon>Gobionellinae</taxon>
        <taxon>Mugilogobius</taxon>
    </lineage>
</organism>
<dbReference type="EMBL" id="JBBPFD010000019">
    <property type="protein sequence ID" value="KAK7886430.1"/>
    <property type="molecule type" value="Genomic_DNA"/>
</dbReference>
<reference evidence="3" key="1">
    <citation type="submission" date="2024-04" db="EMBL/GenBank/DDBJ databases">
        <title>Salinicola lusitanus LLJ914,a marine bacterium isolated from the Okinawa Trough.</title>
        <authorList>
            <person name="Li J."/>
        </authorList>
    </citation>
    <scope>NUCLEOTIDE SEQUENCE [LARGE SCALE GENOMIC DNA]</scope>
</reference>
<dbReference type="Proteomes" id="UP001460270">
    <property type="component" value="Unassembled WGS sequence"/>
</dbReference>
<keyword evidence="3" id="KW-1185">Reference proteome</keyword>
<proteinExistence type="predicted"/>
<name>A0AAW0N881_9GOBI</name>
<protein>
    <submittedName>
        <fullName evidence="2">Uncharacterized protein</fullName>
    </submittedName>
</protein>
<feature type="compositionally biased region" description="Basic residues" evidence="1">
    <location>
        <begin position="12"/>
        <end position="23"/>
    </location>
</feature>
<accession>A0AAW0N881</accession>
<sequence>MLKGSFRGAAHQSRRSGRKKQPRAGREAAGVPLHEDRSGAQDRQTLRGIGCNDEAEELESRYAALLKVSAQFHKKAPRVKKPKPSVEPLGVVSSNGTAANRPQAELKKKPKAEKTALSGQLLQFGKYKLQSFEWLLQNDVSYAVYVVGTHLNDRHEGNGSQTQLMKNKDALAEYAGLSLDVMEEVHFYREGLAPLGFGKYGKLTRQELYDSANEMIKGYVNWLRSMKNKGEGAQMEAVLEYISHRDGKAGVCPCSTALQPKRRSYSGTRSESSPKKPRL</sequence>
<dbReference type="AlphaFoldDB" id="A0AAW0N881"/>
<comment type="caution">
    <text evidence="2">The sequence shown here is derived from an EMBL/GenBank/DDBJ whole genome shotgun (WGS) entry which is preliminary data.</text>
</comment>
<feature type="region of interest" description="Disordered" evidence="1">
    <location>
        <begin position="73"/>
        <end position="111"/>
    </location>
</feature>
<gene>
    <name evidence="2" type="ORF">WMY93_026051</name>
</gene>
<evidence type="ECO:0000256" key="1">
    <source>
        <dbReference type="SAM" id="MobiDB-lite"/>
    </source>
</evidence>
<evidence type="ECO:0000313" key="3">
    <source>
        <dbReference type="Proteomes" id="UP001460270"/>
    </source>
</evidence>
<feature type="region of interest" description="Disordered" evidence="1">
    <location>
        <begin position="1"/>
        <end position="48"/>
    </location>
</feature>
<evidence type="ECO:0000313" key="2">
    <source>
        <dbReference type="EMBL" id="KAK7886430.1"/>
    </source>
</evidence>